<comment type="similarity">
    <text evidence="3">Belongs to the glycosyl hydrolase 5 (cellulase A) family.</text>
</comment>
<keyword evidence="2 3" id="KW-0326">Glycosidase</keyword>
<dbReference type="InterPro" id="IPR051923">
    <property type="entry name" value="Glycosyl_Hydrolase_39"/>
</dbReference>
<reference evidence="5" key="2">
    <citation type="journal article" date="2015" name="Sci. Rep.">
        <title>Genetic analysis of capsular polysaccharide synthesis gene clusters in 79 capsular types of Klebsiella spp.</title>
        <authorList>
            <person name="Pan Y.J."/>
            <person name="Lin T.L."/>
            <person name="Chen C.T."/>
            <person name="Chen Y.Y."/>
            <person name="Hsieh P.F."/>
            <person name="Hsu C.R."/>
            <person name="Wu M.C."/>
            <person name="Wang J.T."/>
        </authorList>
    </citation>
    <scope>NUCLEOTIDE SEQUENCE</scope>
    <source>
        <strain evidence="5">2212/52</strain>
    </source>
</reference>
<accession>A0A0P0YSS1</accession>
<dbReference type="SUPFAM" id="SSF51445">
    <property type="entry name" value="(Trans)glycosidases"/>
    <property type="match status" value="1"/>
</dbReference>
<evidence type="ECO:0000259" key="4">
    <source>
        <dbReference type="Pfam" id="PF00150"/>
    </source>
</evidence>
<dbReference type="GO" id="GO:0004553">
    <property type="term" value="F:hydrolase activity, hydrolyzing O-glycosyl compounds"/>
    <property type="evidence" value="ECO:0007669"/>
    <property type="project" value="InterPro"/>
</dbReference>
<dbReference type="PANTHER" id="PTHR12631">
    <property type="entry name" value="ALPHA-L-IDURONIDASE"/>
    <property type="match status" value="1"/>
</dbReference>
<name>A0A0P0YSS1_9ENTR</name>
<proteinExistence type="inferred from homology"/>
<sequence>MYIKSFFFFFFFFFFFLPSSYASHFVFTDGECINFESIDAKFKGGNLNVFDYDSLGNVSKKPIYIIKDSNDCVNNLPVGYYKVNSSEIRADSYFSIVNRNIPINKNLGVITHFGNLLKKQYDYKKLLPLIRLIGIGNIRDELYWHNIEKQPGGFVFPSEYEQYIRASVSYGIKPLIVLGYGNGIYKNDEEQIANFSLYSGAVVKHYAKYTDLWEIWNEPKSTIFNYSNWDGYNKIYSSAYNEIKKMQPNATVIACGGGGKMGNSDGECITNLVARNKDNIDAFSVHMYFRNSPETGLHTFLRPFANISSTVNFLTIPIVLEKNVIGIKKDGYKPFLTEFGWASTNKDGTDNSMLQAAYLIRGIANNFLGAFFQKIYFYDFVDDGVDKTNKEHNYGVLYFNQQPKPSFSAISFFNYITANRLFTKSIMISDSVMGIHIDKDNESILMVFSLDGRNHEISPPNAKKVYDWQGKVVISHNGSFTVNSMPLYLTSTY</sequence>
<organism evidence="5">
    <name type="scientific">Klebsiella sp. 2212/52</name>
    <dbReference type="NCBI Taxonomy" id="1497829"/>
    <lineage>
        <taxon>Bacteria</taxon>
        <taxon>Pseudomonadati</taxon>
        <taxon>Pseudomonadota</taxon>
        <taxon>Gammaproteobacteria</taxon>
        <taxon>Enterobacterales</taxon>
        <taxon>Enterobacteriaceae</taxon>
        <taxon>Klebsiella/Raoultella group</taxon>
        <taxon>Klebsiella</taxon>
    </lineage>
</organism>
<evidence type="ECO:0000256" key="3">
    <source>
        <dbReference type="RuleBase" id="RU361153"/>
    </source>
</evidence>
<evidence type="ECO:0000256" key="2">
    <source>
        <dbReference type="ARBA" id="ARBA00023295"/>
    </source>
</evidence>
<feature type="domain" description="Glycoside hydrolase family 5" evidence="4">
    <location>
        <begin position="134"/>
        <end position="355"/>
    </location>
</feature>
<protein>
    <recommendedName>
        <fullName evidence="4">Glycoside hydrolase family 5 domain-containing protein</fullName>
    </recommendedName>
</protein>
<evidence type="ECO:0000313" key="5">
    <source>
        <dbReference type="EMBL" id="BAT24114.1"/>
    </source>
</evidence>
<gene>
    <name evidence="5" type="primary">wckJ</name>
</gene>
<dbReference type="EMBL" id="AB924596">
    <property type="protein sequence ID" value="BAT24114.1"/>
    <property type="molecule type" value="Genomic_DNA"/>
</dbReference>
<dbReference type="InterPro" id="IPR001547">
    <property type="entry name" value="Glyco_hydro_5"/>
</dbReference>
<dbReference type="PANTHER" id="PTHR12631:SF10">
    <property type="entry name" value="BETA-XYLOSIDASE-LIKE PROTEIN-RELATED"/>
    <property type="match status" value="1"/>
</dbReference>
<dbReference type="Gene3D" id="3.20.20.80">
    <property type="entry name" value="Glycosidases"/>
    <property type="match status" value="1"/>
</dbReference>
<dbReference type="Pfam" id="PF00150">
    <property type="entry name" value="Cellulase"/>
    <property type="match status" value="1"/>
</dbReference>
<evidence type="ECO:0000256" key="1">
    <source>
        <dbReference type="ARBA" id="ARBA00022801"/>
    </source>
</evidence>
<dbReference type="InterPro" id="IPR017853">
    <property type="entry name" value="GH"/>
</dbReference>
<dbReference type="GO" id="GO:0000272">
    <property type="term" value="P:polysaccharide catabolic process"/>
    <property type="evidence" value="ECO:0007669"/>
    <property type="project" value="InterPro"/>
</dbReference>
<dbReference type="AlphaFoldDB" id="A0A0P0YSS1"/>
<keyword evidence="1 3" id="KW-0378">Hydrolase</keyword>
<reference evidence="5" key="1">
    <citation type="submission" date="2014-04" db="EMBL/GenBank/DDBJ databases">
        <authorList>
            <person name="Harrison E."/>
        </authorList>
    </citation>
    <scope>NUCLEOTIDE SEQUENCE</scope>
    <source>
        <strain evidence="5">2212/52</strain>
    </source>
</reference>